<dbReference type="Proteomes" id="UP000009097">
    <property type="component" value="Unassembled WGS sequence"/>
</dbReference>
<evidence type="ECO:0000313" key="2">
    <source>
        <dbReference type="Proteomes" id="UP000009097"/>
    </source>
</evidence>
<dbReference type="RefSeq" id="XP_018256488.1">
    <property type="nucleotide sequence ID" value="XM_018402636.1"/>
</dbReference>
<accession>A0A0J9W6D2</accession>
<dbReference type="AlphaFoldDB" id="A0A0J9W6D2"/>
<reference evidence="1" key="1">
    <citation type="submission" date="2007-04" db="EMBL/GenBank/DDBJ databases">
        <authorList>
            <consortium name="The Broad Institute Genome Sequencing Platform"/>
            <person name="Birren B."/>
            <person name="Lander E."/>
            <person name="Galagan J."/>
            <person name="Nusbaum C."/>
            <person name="Devon K."/>
            <person name="Ma L.-J."/>
            <person name="Jaffe D."/>
            <person name="Butler J."/>
            <person name="Alvarez P."/>
            <person name="Gnerre S."/>
            <person name="Grabherr M."/>
            <person name="Kleber M."/>
            <person name="Mauceli E."/>
            <person name="Brockman W."/>
            <person name="MacCallum I.A."/>
            <person name="Young S."/>
            <person name="LaButti K."/>
            <person name="DeCaprio D."/>
            <person name="Crawford M."/>
            <person name="Koehrsen M."/>
            <person name="Engels R."/>
            <person name="Montgomery P."/>
            <person name="Pearson M."/>
            <person name="Howarth C."/>
            <person name="Larson L."/>
            <person name="White J."/>
            <person name="O'Leary S."/>
            <person name="Kodira C."/>
            <person name="Zeng Q."/>
            <person name="Yandava C."/>
            <person name="Alvarado L."/>
            <person name="Kistler C."/>
            <person name="Shim W.-B."/>
            <person name="Kang S."/>
            <person name="Woloshuk C."/>
        </authorList>
    </citation>
    <scope>NUCLEOTIDE SEQUENCE</scope>
    <source>
        <strain evidence="1">4287</strain>
    </source>
</reference>
<gene>
    <name evidence="1" type="ORF">FOXG_22237</name>
</gene>
<organism evidence="1 2">
    <name type="scientific">Fusarium oxysporum f. sp. lycopersici (strain 4287 / CBS 123668 / FGSC 9935 / NRRL 34936)</name>
    <name type="common">Fusarium vascular wilt of tomato</name>
    <dbReference type="NCBI Taxonomy" id="426428"/>
    <lineage>
        <taxon>Eukaryota</taxon>
        <taxon>Fungi</taxon>
        <taxon>Dikarya</taxon>
        <taxon>Ascomycota</taxon>
        <taxon>Pezizomycotina</taxon>
        <taxon>Sordariomycetes</taxon>
        <taxon>Hypocreomycetidae</taxon>
        <taxon>Hypocreales</taxon>
        <taxon>Nectriaceae</taxon>
        <taxon>Fusarium</taxon>
        <taxon>Fusarium oxysporum species complex</taxon>
    </lineage>
</organism>
<dbReference type="KEGG" id="fox:FOXG_22237"/>
<name>A0A0J9W6D2_FUSO4</name>
<dbReference type="VEuPathDB" id="FungiDB:FOXG_22237"/>
<evidence type="ECO:0000313" key="1">
    <source>
        <dbReference type="EMBL" id="KNB18443.1"/>
    </source>
</evidence>
<protein>
    <submittedName>
        <fullName evidence="1">Uncharacterized protein</fullName>
    </submittedName>
</protein>
<sequence>MPPANQIRFSVCNITVRQQDPYKVNAHFNERKDE</sequence>
<dbReference type="GeneID" id="28962943"/>
<reference evidence="1" key="2">
    <citation type="journal article" date="2010" name="Nature">
        <title>Comparative genomics reveals mobile pathogenicity chromosomes in Fusarium.</title>
        <authorList>
            <person name="Ma L.J."/>
            <person name="van der Does H.C."/>
            <person name="Borkovich K.A."/>
            <person name="Coleman J.J."/>
            <person name="Daboussi M.J."/>
            <person name="Di Pietro A."/>
            <person name="Dufresne M."/>
            <person name="Freitag M."/>
            <person name="Grabherr M."/>
            <person name="Henrissat B."/>
            <person name="Houterman P.M."/>
            <person name="Kang S."/>
            <person name="Shim W.B."/>
            <person name="Woloshuk C."/>
            <person name="Xie X."/>
            <person name="Xu J.R."/>
            <person name="Antoniw J."/>
            <person name="Baker S.E."/>
            <person name="Bluhm B.H."/>
            <person name="Breakspear A."/>
            <person name="Brown D.W."/>
            <person name="Butchko R.A."/>
            <person name="Chapman S."/>
            <person name="Coulson R."/>
            <person name="Coutinho P.M."/>
            <person name="Danchin E.G."/>
            <person name="Diener A."/>
            <person name="Gale L.R."/>
            <person name="Gardiner D.M."/>
            <person name="Goff S."/>
            <person name="Hammond-Kosack K.E."/>
            <person name="Hilburn K."/>
            <person name="Hua-Van A."/>
            <person name="Jonkers W."/>
            <person name="Kazan K."/>
            <person name="Kodira C.D."/>
            <person name="Koehrsen M."/>
            <person name="Kumar L."/>
            <person name="Lee Y.H."/>
            <person name="Li L."/>
            <person name="Manners J.M."/>
            <person name="Miranda-Saavedra D."/>
            <person name="Mukherjee M."/>
            <person name="Park G."/>
            <person name="Park J."/>
            <person name="Park S.Y."/>
            <person name="Proctor R.H."/>
            <person name="Regev A."/>
            <person name="Ruiz-Roldan M.C."/>
            <person name="Sain D."/>
            <person name="Sakthikumar S."/>
            <person name="Sykes S."/>
            <person name="Schwartz D.C."/>
            <person name="Turgeon B.G."/>
            <person name="Wapinski I."/>
            <person name="Yoder O."/>
            <person name="Young S."/>
            <person name="Zeng Q."/>
            <person name="Zhou S."/>
            <person name="Galagan J."/>
            <person name="Cuomo C.A."/>
            <person name="Kistler H.C."/>
            <person name="Rep M."/>
        </authorList>
    </citation>
    <scope>NUCLEOTIDE SEQUENCE [LARGE SCALE GENOMIC DNA]</scope>
    <source>
        <strain evidence="1">4287</strain>
    </source>
</reference>
<dbReference type="EMBL" id="DS231726">
    <property type="protein sequence ID" value="KNB18443.1"/>
    <property type="molecule type" value="Genomic_DNA"/>
</dbReference>
<proteinExistence type="predicted"/>